<evidence type="ECO:0000313" key="1">
    <source>
        <dbReference type="EMBL" id="RVW56792.1"/>
    </source>
</evidence>
<proteinExistence type="predicted"/>
<evidence type="ECO:0000313" key="2">
    <source>
        <dbReference type="Proteomes" id="UP000288805"/>
    </source>
</evidence>
<organism evidence="1 2">
    <name type="scientific">Vitis vinifera</name>
    <name type="common">Grape</name>
    <dbReference type="NCBI Taxonomy" id="29760"/>
    <lineage>
        <taxon>Eukaryota</taxon>
        <taxon>Viridiplantae</taxon>
        <taxon>Streptophyta</taxon>
        <taxon>Embryophyta</taxon>
        <taxon>Tracheophyta</taxon>
        <taxon>Spermatophyta</taxon>
        <taxon>Magnoliopsida</taxon>
        <taxon>eudicotyledons</taxon>
        <taxon>Gunneridae</taxon>
        <taxon>Pentapetalae</taxon>
        <taxon>rosids</taxon>
        <taxon>Vitales</taxon>
        <taxon>Vitaceae</taxon>
        <taxon>Viteae</taxon>
        <taxon>Vitis</taxon>
    </lineage>
</organism>
<accession>A0A438FA01</accession>
<comment type="caution">
    <text evidence="1">The sequence shown here is derived from an EMBL/GenBank/DDBJ whole genome shotgun (WGS) entry which is preliminary data.</text>
</comment>
<gene>
    <name evidence="1" type="ORF">CK203_082752</name>
</gene>
<evidence type="ECO:0008006" key="3">
    <source>
        <dbReference type="Google" id="ProtNLM"/>
    </source>
</evidence>
<dbReference type="EMBL" id="QGNW01001071">
    <property type="protein sequence ID" value="RVW56792.1"/>
    <property type="molecule type" value="Genomic_DNA"/>
</dbReference>
<reference evidence="1 2" key="1">
    <citation type="journal article" date="2018" name="PLoS Genet.">
        <title>Population sequencing reveals clonal diversity and ancestral inbreeding in the grapevine cultivar Chardonnay.</title>
        <authorList>
            <person name="Roach M.J."/>
            <person name="Johnson D.L."/>
            <person name="Bohlmann J."/>
            <person name="van Vuuren H.J."/>
            <person name="Jones S.J."/>
            <person name="Pretorius I.S."/>
            <person name="Schmidt S.A."/>
            <person name="Borneman A.R."/>
        </authorList>
    </citation>
    <scope>NUCLEOTIDE SEQUENCE [LARGE SCALE GENOMIC DNA]</scope>
    <source>
        <strain evidence="2">cv. Chardonnay</strain>
        <tissue evidence="1">Leaf</tissue>
    </source>
</reference>
<protein>
    <recommendedName>
        <fullName evidence="3">Retrovirus-related Pol polyprotein from transposon TNT 1-94</fullName>
    </recommendedName>
</protein>
<sequence>MVAHFDMELELMDVKTAFLHGELEKTIYMRSNLVYAANMLSRFMSNPGRECWSVVKWVLMYLKGSIDVGILCGDGVIGKLGVAEGRLVFIQGGFILDGN</sequence>
<dbReference type="Proteomes" id="UP000288805">
    <property type="component" value="Unassembled WGS sequence"/>
</dbReference>
<name>A0A438FA01_VITVI</name>
<dbReference type="AlphaFoldDB" id="A0A438FA01"/>